<sequence length="309" mass="35833">MAESKKNQSNNGKAEKEEGEEDDYMGDLTQFLTTETSNPTKSPFKKISNSKPVIQSLKKKTKAVNWHEQRKIERERKQQEEDEQTLAKIEAPIPQSNIGFKLLKQMGYTPGSSLGKDGVGRAEPVGLEIRRSRAGIGREDPYKEKRKREEIEAQRKRRKEEALMEEFGSRQKSQWRSRRVIVNFNKAKTALDQLENKEVVPEKKGDDEDGEQEEEEEEEITEEDLQDILLKLRDEYHYCLFCGFQRKPTISFSMNHRKHSHPTALELMKMIIRVHRRIMYQSLAQGKLNTLTCVLQDFVLLNAAVLVPA</sequence>
<comment type="caution">
    <text evidence="1">The sequence shown here is derived from an EMBL/GenBank/DDBJ whole genome shotgun (WGS) entry which is preliminary data.</text>
</comment>
<reference evidence="1 2" key="1">
    <citation type="journal article" date="2023" name="Science">
        <title>Complex scaffold remodeling in plant triterpene biosynthesis.</title>
        <authorList>
            <person name="De La Pena R."/>
            <person name="Hodgson H."/>
            <person name="Liu J.C."/>
            <person name="Stephenson M.J."/>
            <person name="Martin A.C."/>
            <person name="Owen C."/>
            <person name="Harkess A."/>
            <person name="Leebens-Mack J."/>
            <person name="Jimenez L.E."/>
            <person name="Osbourn A."/>
            <person name="Sattely E.S."/>
        </authorList>
    </citation>
    <scope>NUCLEOTIDE SEQUENCE [LARGE SCALE GENOMIC DNA]</scope>
    <source>
        <strain evidence="2">cv. JPN11</strain>
        <tissue evidence="1">Leaf</tissue>
    </source>
</reference>
<protein>
    <submittedName>
        <fullName evidence="1">G-patch domain</fullName>
    </submittedName>
</protein>
<evidence type="ECO:0000313" key="1">
    <source>
        <dbReference type="EMBL" id="KAJ4705591.1"/>
    </source>
</evidence>
<evidence type="ECO:0000313" key="2">
    <source>
        <dbReference type="Proteomes" id="UP001164539"/>
    </source>
</evidence>
<organism evidence="1 2">
    <name type="scientific">Melia azedarach</name>
    <name type="common">Chinaberry tree</name>
    <dbReference type="NCBI Taxonomy" id="155640"/>
    <lineage>
        <taxon>Eukaryota</taxon>
        <taxon>Viridiplantae</taxon>
        <taxon>Streptophyta</taxon>
        <taxon>Embryophyta</taxon>
        <taxon>Tracheophyta</taxon>
        <taxon>Spermatophyta</taxon>
        <taxon>Magnoliopsida</taxon>
        <taxon>eudicotyledons</taxon>
        <taxon>Gunneridae</taxon>
        <taxon>Pentapetalae</taxon>
        <taxon>rosids</taxon>
        <taxon>malvids</taxon>
        <taxon>Sapindales</taxon>
        <taxon>Meliaceae</taxon>
        <taxon>Melia</taxon>
    </lineage>
</organism>
<accession>A0ACC1X288</accession>
<dbReference type="EMBL" id="CM051405">
    <property type="protein sequence ID" value="KAJ4705591.1"/>
    <property type="molecule type" value="Genomic_DNA"/>
</dbReference>
<gene>
    <name evidence="1" type="ORF">OWV82_022348</name>
</gene>
<proteinExistence type="predicted"/>
<keyword evidence="2" id="KW-1185">Reference proteome</keyword>
<name>A0ACC1X288_MELAZ</name>
<dbReference type="Proteomes" id="UP001164539">
    <property type="component" value="Chromosome 12"/>
</dbReference>